<dbReference type="SMART" id="SM00184">
    <property type="entry name" value="RING"/>
    <property type="match status" value="1"/>
</dbReference>
<accession>A0A4S4ER96</accession>
<gene>
    <name evidence="4" type="ORF">TEA_022505</name>
</gene>
<dbReference type="CDD" id="cd16454">
    <property type="entry name" value="RING-H2_PA-TM-RING"/>
    <property type="match status" value="1"/>
</dbReference>
<dbReference type="PANTHER" id="PTHR22765">
    <property type="entry name" value="RING FINGER AND PROTEASE ASSOCIATED DOMAIN-CONTAINING"/>
    <property type="match status" value="1"/>
</dbReference>
<dbReference type="PANTHER" id="PTHR22765:SF444">
    <property type="entry name" value="ZINC FINGER, C3HC4 TYPE (RING FINGER) PROTEIN"/>
    <property type="match status" value="1"/>
</dbReference>
<dbReference type="AlphaFoldDB" id="A0A4S4ER96"/>
<feature type="domain" description="RING-type" evidence="3">
    <location>
        <begin position="121"/>
        <end position="162"/>
    </location>
</feature>
<protein>
    <recommendedName>
        <fullName evidence="3">RING-type domain-containing protein</fullName>
    </recommendedName>
</protein>
<keyword evidence="1" id="KW-0479">Metal-binding</keyword>
<evidence type="ECO:0000256" key="2">
    <source>
        <dbReference type="SAM" id="MobiDB-lite"/>
    </source>
</evidence>
<keyword evidence="1" id="KW-0863">Zinc-finger</keyword>
<dbReference type="Gene3D" id="3.30.40.10">
    <property type="entry name" value="Zinc/RING finger domain, C3HC4 (zinc finger)"/>
    <property type="match status" value="1"/>
</dbReference>
<reference evidence="4 5" key="1">
    <citation type="journal article" date="2018" name="Proc. Natl. Acad. Sci. U.S.A.">
        <title>Draft genome sequence of Camellia sinensis var. sinensis provides insights into the evolution of the tea genome and tea quality.</title>
        <authorList>
            <person name="Wei C."/>
            <person name="Yang H."/>
            <person name="Wang S."/>
            <person name="Zhao J."/>
            <person name="Liu C."/>
            <person name="Gao L."/>
            <person name="Xia E."/>
            <person name="Lu Y."/>
            <person name="Tai Y."/>
            <person name="She G."/>
            <person name="Sun J."/>
            <person name="Cao H."/>
            <person name="Tong W."/>
            <person name="Gao Q."/>
            <person name="Li Y."/>
            <person name="Deng W."/>
            <person name="Jiang X."/>
            <person name="Wang W."/>
            <person name="Chen Q."/>
            <person name="Zhang S."/>
            <person name="Li H."/>
            <person name="Wu J."/>
            <person name="Wang P."/>
            <person name="Li P."/>
            <person name="Shi C."/>
            <person name="Zheng F."/>
            <person name="Jian J."/>
            <person name="Huang B."/>
            <person name="Shan D."/>
            <person name="Shi M."/>
            <person name="Fang C."/>
            <person name="Yue Y."/>
            <person name="Li F."/>
            <person name="Li D."/>
            <person name="Wei S."/>
            <person name="Han B."/>
            <person name="Jiang C."/>
            <person name="Yin Y."/>
            <person name="Xia T."/>
            <person name="Zhang Z."/>
            <person name="Bennetzen J.L."/>
            <person name="Zhao S."/>
            <person name="Wan X."/>
        </authorList>
    </citation>
    <scope>NUCLEOTIDE SEQUENCE [LARGE SCALE GENOMIC DNA]</scope>
    <source>
        <strain evidence="5">cv. Shuchazao</strain>
        <tissue evidence="4">Leaf</tissue>
    </source>
</reference>
<name>A0A4S4ER96_CAMSN</name>
<evidence type="ECO:0000313" key="5">
    <source>
        <dbReference type="Proteomes" id="UP000306102"/>
    </source>
</evidence>
<keyword evidence="1" id="KW-0862">Zinc</keyword>
<sequence>MATMLTGVEMYRRRRTHSQQHLHDHDDHTPSYTSILDPPMMTTTSTIDEAAVKARQRLEERLGYFRHSRPNRVQANEGRGIRDNHNNNDQLVSRLLGRQRDFHYFHFRIHNNNTKLKDQLCVICLEDFHEERQVMELLCSHKYHSKCLLPWLADHPNCPSCRTPVQ</sequence>
<proteinExistence type="predicted"/>
<evidence type="ECO:0000259" key="3">
    <source>
        <dbReference type="PROSITE" id="PS50089"/>
    </source>
</evidence>
<dbReference type="PROSITE" id="PS50089">
    <property type="entry name" value="ZF_RING_2"/>
    <property type="match status" value="1"/>
</dbReference>
<organism evidence="4 5">
    <name type="scientific">Camellia sinensis var. sinensis</name>
    <name type="common">China tea</name>
    <dbReference type="NCBI Taxonomy" id="542762"/>
    <lineage>
        <taxon>Eukaryota</taxon>
        <taxon>Viridiplantae</taxon>
        <taxon>Streptophyta</taxon>
        <taxon>Embryophyta</taxon>
        <taxon>Tracheophyta</taxon>
        <taxon>Spermatophyta</taxon>
        <taxon>Magnoliopsida</taxon>
        <taxon>eudicotyledons</taxon>
        <taxon>Gunneridae</taxon>
        <taxon>Pentapetalae</taxon>
        <taxon>asterids</taxon>
        <taxon>Ericales</taxon>
        <taxon>Theaceae</taxon>
        <taxon>Camellia</taxon>
    </lineage>
</organism>
<keyword evidence="5" id="KW-1185">Reference proteome</keyword>
<dbReference type="GO" id="GO:0008270">
    <property type="term" value="F:zinc ion binding"/>
    <property type="evidence" value="ECO:0007669"/>
    <property type="project" value="UniProtKB-KW"/>
</dbReference>
<dbReference type="InterPro" id="IPR001841">
    <property type="entry name" value="Znf_RING"/>
</dbReference>
<dbReference type="EMBL" id="SDRB02002892">
    <property type="protein sequence ID" value="THG18696.1"/>
    <property type="molecule type" value="Genomic_DNA"/>
</dbReference>
<dbReference type="Pfam" id="PF13639">
    <property type="entry name" value="zf-RING_2"/>
    <property type="match status" value="1"/>
</dbReference>
<dbReference type="GO" id="GO:0006511">
    <property type="term" value="P:ubiquitin-dependent protein catabolic process"/>
    <property type="evidence" value="ECO:0007669"/>
    <property type="project" value="TreeGrafter"/>
</dbReference>
<dbReference type="InterPro" id="IPR013083">
    <property type="entry name" value="Znf_RING/FYVE/PHD"/>
</dbReference>
<dbReference type="Proteomes" id="UP000306102">
    <property type="component" value="Unassembled WGS sequence"/>
</dbReference>
<dbReference type="InterPro" id="IPR051826">
    <property type="entry name" value="E3_ubiquitin-ligase_domain"/>
</dbReference>
<feature type="region of interest" description="Disordered" evidence="2">
    <location>
        <begin position="15"/>
        <end position="34"/>
    </location>
</feature>
<evidence type="ECO:0000256" key="1">
    <source>
        <dbReference type="PROSITE-ProRule" id="PRU00175"/>
    </source>
</evidence>
<comment type="caution">
    <text evidence="4">The sequence shown here is derived from an EMBL/GenBank/DDBJ whole genome shotgun (WGS) entry which is preliminary data.</text>
</comment>
<dbReference type="SUPFAM" id="SSF57850">
    <property type="entry name" value="RING/U-box"/>
    <property type="match status" value="1"/>
</dbReference>
<evidence type="ECO:0000313" key="4">
    <source>
        <dbReference type="EMBL" id="THG18696.1"/>
    </source>
</evidence>
<dbReference type="GO" id="GO:0061630">
    <property type="term" value="F:ubiquitin protein ligase activity"/>
    <property type="evidence" value="ECO:0007669"/>
    <property type="project" value="TreeGrafter"/>
</dbReference>